<reference evidence="2 3" key="1">
    <citation type="submission" date="2019-03" db="EMBL/GenBank/DDBJ databases">
        <title>Genomic Encyclopedia of Archaeal and Bacterial Type Strains, Phase II (KMG-II): from individual species to whole genera.</title>
        <authorList>
            <person name="Goeker M."/>
        </authorList>
    </citation>
    <scope>NUCLEOTIDE SEQUENCE [LARGE SCALE GENOMIC DNA]</scope>
    <source>
        <strain evidence="2 3">DSM 26433</strain>
    </source>
</reference>
<dbReference type="AlphaFoldDB" id="A0A4R1NLL9"/>
<organism evidence="2 3">
    <name type="scientific">Shimia isoporae</name>
    <dbReference type="NCBI Taxonomy" id="647720"/>
    <lineage>
        <taxon>Bacteria</taxon>
        <taxon>Pseudomonadati</taxon>
        <taxon>Pseudomonadota</taxon>
        <taxon>Alphaproteobacteria</taxon>
        <taxon>Rhodobacterales</taxon>
        <taxon>Roseobacteraceae</taxon>
    </lineage>
</organism>
<dbReference type="Proteomes" id="UP000295673">
    <property type="component" value="Unassembled WGS sequence"/>
</dbReference>
<gene>
    <name evidence="2" type="ORF">BXY66_1209</name>
</gene>
<keyword evidence="3" id="KW-1185">Reference proteome</keyword>
<protein>
    <recommendedName>
        <fullName evidence="4">Porin</fullName>
    </recommendedName>
</protein>
<name>A0A4R1NLL9_9RHOB</name>
<evidence type="ECO:0000313" key="3">
    <source>
        <dbReference type="Proteomes" id="UP000295673"/>
    </source>
</evidence>
<proteinExistence type="predicted"/>
<feature type="chain" id="PRO_5020504078" description="Porin" evidence="1">
    <location>
        <begin position="28"/>
        <end position="371"/>
    </location>
</feature>
<dbReference type="OrthoDB" id="974738at2"/>
<evidence type="ECO:0008006" key="4">
    <source>
        <dbReference type="Google" id="ProtNLM"/>
    </source>
</evidence>
<sequence>MRRSILRYANGGAAAFAFSMLALPAAAQDNNARFYGFFNLVVAGVDDGFTTNTQLADNSNAPSRLGFWWENAVGAGTLKFNFETALGIRQASNLSQIDPDPNFFNYSRGSLRKVEFIYEGNFGKVYVGQGSMATDSIAGADLSGNDFISTRSISDISAGYAFRQTGTGTPGPTVGSTFADFDGARLGRLRYDSPTFGGGFFVGASVGENILTSGNDDLNYDIALWYASENGGMKYAGRLGAAWVDGQNGNPDNNSVVGSFSALHLDSGVNGTIAAGWRDNSGLGSNYIYTKLGIRRDWMAWGETRLSADFFWGGDYVSAGDDSFTWGIQGTQVVENANMELYLSYRQHSYDVAGTSYENIGVWGLGGRWFW</sequence>
<keyword evidence="1" id="KW-0732">Signal</keyword>
<evidence type="ECO:0000313" key="2">
    <source>
        <dbReference type="EMBL" id="TCL09164.1"/>
    </source>
</evidence>
<evidence type="ECO:0000256" key="1">
    <source>
        <dbReference type="SAM" id="SignalP"/>
    </source>
</evidence>
<comment type="caution">
    <text evidence="2">The sequence shown here is derived from an EMBL/GenBank/DDBJ whole genome shotgun (WGS) entry which is preliminary data.</text>
</comment>
<feature type="signal peptide" evidence="1">
    <location>
        <begin position="1"/>
        <end position="27"/>
    </location>
</feature>
<dbReference type="RefSeq" id="WP_132859226.1">
    <property type="nucleotide sequence ID" value="NZ_SMGR01000001.1"/>
</dbReference>
<dbReference type="EMBL" id="SMGR01000001">
    <property type="protein sequence ID" value="TCL09164.1"/>
    <property type="molecule type" value="Genomic_DNA"/>
</dbReference>
<accession>A0A4R1NLL9</accession>